<feature type="region of interest" description="Disordered" evidence="1">
    <location>
        <begin position="1"/>
        <end position="25"/>
    </location>
</feature>
<dbReference type="eggNOG" id="COG3509">
    <property type="taxonomic scope" value="Bacteria"/>
</dbReference>
<organism evidence="2 3">
    <name type="scientific">Thauera linaloolentis (strain DSM 12138 / JCM 21573 / CCUG 41526 / CIP 105981 / IAM 15112 / NBRC 102519 / 47Lol)</name>
    <dbReference type="NCBI Taxonomy" id="1123367"/>
    <lineage>
        <taxon>Bacteria</taxon>
        <taxon>Pseudomonadati</taxon>
        <taxon>Pseudomonadota</taxon>
        <taxon>Betaproteobacteria</taxon>
        <taxon>Rhodocyclales</taxon>
        <taxon>Zoogloeaceae</taxon>
        <taxon>Thauera</taxon>
    </lineage>
</organism>
<evidence type="ECO:0008006" key="4">
    <source>
        <dbReference type="Google" id="ProtNLM"/>
    </source>
</evidence>
<sequence>AEQWAAAAGARAAAPRRMQRGARHPMTLTDYRVGRRLVARLVEVDELGHAWSGGDSRQMFSDARGPDASRMVWRFLAAQLKPRAAARP</sequence>
<proteinExistence type="predicted"/>
<dbReference type="Proteomes" id="UP000013232">
    <property type="component" value="Unassembled WGS sequence"/>
</dbReference>
<evidence type="ECO:0000313" key="2">
    <source>
        <dbReference type="EMBL" id="ENO84407.1"/>
    </source>
</evidence>
<comment type="caution">
    <text evidence="2">The sequence shown here is derived from an EMBL/GenBank/DDBJ whole genome shotgun (WGS) entry which is preliminary data.</text>
</comment>
<reference evidence="2 3" key="1">
    <citation type="submission" date="2012-09" db="EMBL/GenBank/DDBJ databases">
        <title>Draft Genome Sequences of 6 Strains from Genus Thauera.</title>
        <authorList>
            <person name="Liu B."/>
            <person name="Shapleigh J.P."/>
            <person name="Frostegard A.H."/>
        </authorList>
    </citation>
    <scope>NUCLEOTIDE SEQUENCE [LARGE SCALE GENOMIC DNA]</scope>
    <source>
        <strain evidence="3">47Lol / DSM 12138</strain>
    </source>
</reference>
<evidence type="ECO:0000256" key="1">
    <source>
        <dbReference type="SAM" id="MobiDB-lite"/>
    </source>
</evidence>
<gene>
    <name evidence="2" type="ORF">C666_17400</name>
</gene>
<feature type="compositionally biased region" description="Low complexity" evidence="1">
    <location>
        <begin position="1"/>
        <end position="16"/>
    </location>
</feature>
<evidence type="ECO:0000313" key="3">
    <source>
        <dbReference type="Proteomes" id="UP000013232"/>
    </source>
</evidence>
<feature type="non-terminal residue" evidence="2">
    <location>
        <position position="1"/>
    </location>
</feature>
<protein>
    <recommendedName>
        <fullName evidence="4">Esterase</fullName>
    </recommendedName>
</protein>
<dbReference type="AlphaFoldDB" id="N6YPV8"/>
<accession>N6YPV8</accession>
<keyword evidence="3" id="KW-1185">Reference proteome</keyword>
<dbReference type="EMBL" id="AMXE01000109">
    <property type="protein sequence ID" value="ENO84407.1"/>
    <property type="molecule type" value="Genomic_DNA"/>
</dbReference>
<name>N6YPV8_THAL4</name>